<evidence type="ECO:0008006" key="4">
    <source>
        <dbReference type="Google" id="ProtNLM"/>
    </source>
</evidence>
<evidence type="ECO:0000313" key="3">
    <source>
        <dbReference type="Proteomes" id="UP001627154"/>
    </source>
</evidence>
<reference evidence="2 3" key="1">
    <citation type="journal article" date="2024" name="bioRxiv">
        <title>A reference genome for Trichogramma kaykai: A tiny desert-dwelling parasitoid wasp with competing sex-ratio distorters.</title>
        <authorList>
            <person name="Culotta J."/>
            <person name="Lindsey A.R."/>
        </authorList>
    </citation>
    <scope>NUCLEOTIDE SEQUENCE [LARGE SCALE GENOMIC DNA]</scope>
    <source>
        <strain evidence="2 3">KSX58</strain>
    </source>
</reference>
<proteinExistence type="predicted"/>
<name>A0ABD2W4Z0_9HYME</name>
<keyword evidence="3" id="KW-1185">Reference proteome</keyword>
<dbReference type="EMBL" id="JBJJXI010000136">
    <property type="protein sequence ID" value="KAL3388162.1"/>
    <property type="molecule type" value="Genomic_DNA"/>
</dbReference>
<gene>
    <name evidence="2" type="ORF">TKK_017196</name>
</gene>
<organism evidence="2 3">
    <name type="scientific">Trichogramma kaykai</name>
    <dbReference type="NCBI Taxonomy" id="54128"/>
    <lineage>
        <taxon>Eukaryota</taxon>
        <taxon>Metazoa</taxon>
        <taxon>Ecdysozoa</taxon>
        <taxon>Arthropoda</taxon>
        <taxon>Hexapoda</taxon>
        <taxon>Insecta</taxon>
        <taxon>Pterygota</taxon>
        <taxon>Neoptera</taxon>
        <taxon>Endopterygota</taxon>
        <taxon>Hymenoptera</taxon>
        <taxon>Apocrita</taxon>
        <taxon>Proctotrupomorpha</taxon>
        <taxon>Chalcidoidea</taxon>
        <taxon>Trichogrammatidae</taxon>
        <taxon>Trichogramma</taxon>
    </lineage>
</organism>
<feature type="signal peptide" evidence="1">
    <location>
        <begin position="1"/>
        <end position="17"/>
    </location>
</feature>
<accession>A0ABD2W4Z0</accession>
<evidence type="ECO:0000313" key="2">
    <source>
        <dbReference type="EMBL" id="KAL3388162.1"/>
    </source>
</evidence>
<evidence type="ECO:0000256" key="1">
    <source>
        <dbReference type="SAM" id="SignalP"/>
    </source>
</evidence>
<keyword evidence="1" id="KW-0732">Signal</keyword>
<dbReference type="Proteomes" id="UP001627154">
    <property type="component" value="Unassembled WGS sequence"/>
</dbReference>
<sequence length="136" mass="15310">MLLLLLLLPGRISFCSALVSQTLIRGHLHTTTIPIRGCTCRDQRPQVSFPCLAIPTAVSSKNFDTCGSLHKEPVCDLVLLLLLLYVLLFLQWETARVDAARRINLLNLQLCDKHLLVQSGRPKSGRERARSLPERR</sequence>
<comment type="caution">
    <text evidence="2">The sequence shown here is derived from an EMBL/GenBank/DDBJ whole genome shotgun (WGS) entry which is preliminary data.</text>
</comment>
<feature type="chain" id="PRO_5044793464" description="Secreted protein" evidence="1">
    <location>
        <begin position="18"/>
        <end position="136"/>
    </location>
</feature>
<protein>
    <recommendedName>
        <fullName evidence="4">Secreted protein</fullName>
    </recommendedName>
</protein>
<dbReference type="AlphaFoldDB" id="A0ABD2W4Z0"/>